<dbReference type="PANTHER" id="PTHR15615">
    <property type="match status" value="1"/>
</dbReference>
<keyword evidence="2" id="KW-1185">Reference proteome</keyword>
<dbReference type="PANTHER" id="PTHR15615:SF108">
    <property type="entry name" value="PROTEIN CNPPD1"/>
    <property type="match status" value="1"/>
</dbReference>
<sequence>MATTTADIHNFIPSSFPSCQTIPPPLEIENVSLNRSRLLFLVNELTIRLYTLLFSTPEYQSLRLATIGKQSGEDPSSDWIPEIFEKVLCFIEGIISVSQISSNTVIYAFCLMFKAIAQISQKQQGQPILIIDESNLGSFLLAAVILSNKQLEDEPFTNKCWARVFEVDVRVLNAAEIVFLLHLDFSPTTSPEDIAYIKGHLARIH</sequence>
<dbReference type="Proteomes" id="UP001281761">
    <property type="component" value="Unassembled WGS sequence"/>
</dbReference>
<name>A0ABQ9XRS2_9EUKA</name>
<dbReference type="CDD" id="cd20557">
    <property type="entry name" value="CYCLIN_ScPCL1-like"/>
    <property type="match status" value="1"/>
</dbReference>
<dbReference type="EMBL" id="JARBJD010000081">
    <property type="protein sequence ID" value="KAK2954228.1"/>
    <property type="molecule type" value="Genomic_DNA"/>
</dbReference>
<evidence type="ECO:0000313" key="1">
    <source>
        <dbReference type="EMBL" id="KAK2954228.1"/>
    </source>
</evidence>
<organism evidence="1 2">
    <name type="scientific">Blattamonas nauphoetae</name>
    <dbReference type="NCBI Taxonomy" id="2049346"/>
    <lineage>
        <taxon>Eukaryota</taxon>
        <taxon>Metamonada</taxon>
        <taxon>Preaxostyla</taxon>
        <taxon>Oxymonadida</taxon>
        <taxon>Blattamonas</taxon>
    </lineage>
</organism>
<dbReference type="Gene3D" id="1.10.472.10">
    <property type="entry name" value="Cyclin-like"/>
    <property type="match status" value="1"/>
</dbReference>
<proteinExistence type="predicted"/>
<comment type="caution">
    <text evidence="1">The sequence shown here is derived from an EMBL/GenBank/DDBJ whole genome shotgun (WGS) entry which is preliminary data.</text>
</comment>
<evidence type="ECO:0000313" key="2">
    <source>
        <dbReference type="Proteomes" id="UP001281761"/>
    </source>
</evidence>
<dbReference type="InterPro" id="IPR013922">
    <property type="entry name" value="Cyclin_PHO80-like"/>
</dbReference>
<evidence type="ECO:0008006" key="3">
    <source>
        <dbReference type="Google" id="ProtNLM"/>
    </source>
</evidence>
<protein>
    <recommendedName>
        <fullName evidence="3">Cyclin N-terminal domain-containing protein</fullName>
    </recommendedName>
</protein>
<dbReference type="Pfam" id="PF08613">
    <property type="entry name" value="Cyclin"/>
    <property type="match status" value="1"/>
</dbReference>
<reference evidence="1 2" key="1">
    <citation type="journal article" date="2022" name="bioRxiv">
        <title>Genomics of Preaxostyla Flagellates Illuminates Evolutionary Transitions and the Path Towards Mitochondrial Loss.</title>
        <authorList>
            <person name="Novak L.V.F."/>
            <person name="Treitli S.C."/>
            <person name="Pyrih J."/>
            <person name="Halakuc P."/>
            <person name="Pipaliya S.V."/>
            <person name="Vacek V."/>
            <person name="Brzon O."/>
            <person name="Soukal P."/>
            <person name="Eme L."/>
            <person name="Dacks J.B."/>
            <person name="Karnkowska A."/>
            <person name="Elias M."/>
            <person name="Hampl V."/>
        </authorList>
    </citation>
    <scope>NUCLEOTIDE SEQUENCE [LARGE SCALE GENOMIC DNA]</scope>
    <source>
        <strain evidence="1">NAU3</strain>
        <tissue evidence="1">Gut</tissue>
    </source>
</reference>
<gene>
    <name evidence="1" type="ORF">BLNAU_10883</name>
</gene>
<accession>A0ABQ9XRS2</accession>